<evidence type="ECO:0000313" key="1">
    <source>
        <dbReference type="EMBL" id="MFM9329383.1"/>
    </source>
</evidence>
<organism evidence="1 2">
    <name type="scientific">Paenibacillus mesotrionivorans</name>
    <dbReference type="NCBI Taxonomy" id="3160968"/>
    <lineage>
        <taxon>Bacteria</taxon>
        <taxon>Bacillati</taxon>
        <taxon>Bacillota</taxon>
        <taxon>Bacilli</taxon>
        <taxon>Bacillales</taxon>
        <taxon>Paenibacillaceae</taxon>
        <taxon>Paenibacillus</taxon>
    </lineage>
</organism>
<reference evidence="1" key="1">
    <citation type="submission" date="2024-12" db="EMBL/GenBank/DDBJ databases">
        <authorList>
            <person name="Wu N."/>
        </authorList>
    </citation>
    <scope>NUCLEOTIDE SEQUENCE</scope>
    <source>
        <strain evidence="1">P15</strain>
    </source>
</reference>
<keyword evidence="2" id="KW-1185">Reference proteome</keyword>
<proteinExistence type="predicted"/>
<dbReference type="Proteomes" id="UP001631969">
    <property type="component" value="Unassembled WGS sequence"/>
</dbReference>
<comment type="caution">
    <text evidence="1">The sequence shown here is derived from an EMBL/GenBank/DDBJ whole genome shotgun (WGS) entry which is preliminary data.</text>
</comment>
<dbReference type="EMBL" id="JBJURJ010000008">
    <property type="protein sequence ID" value="MFM9329383.1"/>
    <property type="molecule type" value="Genomic_DNA"/>
</dbReference>
<gene>
    <name evidence="1" type="ORF">ACI1P1_13900</name>
</gene>
<evidence type="ECO:0000313" key="2">
    <source>
        <dbReference type="Proteomes" id="UP001631969"/>
    </source>
</evidence>
<sequence>MKTHNCCGDGIACDIPVELPEDYMDTLYQMYVKDCEKEGKEPQTKAQWLENISA</sequence>
<protein>
    <submittedName>
        <fullName evidence="1">Uncharacterized protein</fullName>
    </submittedName>
</protein>
<accession>A0ACC7NXA5</accession>
<name>A0ACC7NXA5_9BACL</name>